<protein>
    <submittedName>
        <fullName evidence="1">FAD binding domain protein</fullName>
    </submittedName>
</protein>
<keyword evidence="2" id="KW-1185">Reference proteome</keyword>
<accession>A0ACB9Z8N3</accession>
<evidence type="ECO:0000313" key="1">
    <source>
        <dbReference type="EMBL" id="KAI4867613.1"/>
    </source>
</evidence>
<comment type="caution">
    <text evidence="1">The sequence shown here is derived from an EMBL/GenBank/DDBJ whole genome shotgun (WGS) entry which is preliminary data.</text>
</comment>
<dbReference type="Proteomes" id="UP001497700">
    <property type="component" value="Unassembled WGS sequence"/>
</dbReference>
<gene>
    <name evidence="1" type="ORF">F4820DRAFT_445845</name>
</gene>
<name>A0ACB9Z8N3_9PEZI</name>
<organism evidence="1 2">
    <name type="scientific">Hypoxylon rubiginosum</name>
    <dbReference type="NCBI Taxonomy" id="110542"/>
    <lineage>
        <taxon>Eukaryota</taxon>
        <taxon>Fungi</taxon>
        <taxon>Dikarya</taxon>
        <taxon>Ascomycota</taxon>
        <taxon>Pezizomycotina</taxon>
        <taxon>Sordariomycetes</taxon>
        <taxon>Xylariomycetidae</taxon>
        <taxon>Xylariales</taxon>
        <taxon>Hypoxylaceae</taxon>
        <taxon>Hypoxylon</taxon>
    </lineage>
</organism>
<evidence type="ECO:0000313" key="2">
    <source>
        <dbReference type="Proteomes" id="UP001497700"/>
    </source>
</evidence>
<proteinExistence type="predicted"/>
<dbReference type="EMBL" id="MU393445">
    <property type="protein sequence ID" value="KAI4867613.1"/>
    <property type="molecule type" value="Genomic_DNA"/>
</dbReference>
<sequence>MSSSHGFKVIVVGGGIAGLALANMLERFNIDYVLLEGHEKIIPPLGASIALAPNGLLVLDQLGVYDALKAIAAKGIVDDIHILDKNGKVLSWSKNLMGHYELLFGYPFWFFNRIWLLEAMYEKLHYKDRVLLGRRVVSIEHGQNDVKVVTKDGQVYTGSVVVGGDGIHSVVRTEMARIANTIQPGTFDVKEEDNIPCYYQCSFGIAENIAEWDDNDTCFTMGDDYSFLVSSGPGSRVYWFFTVRLPEVKYGKDISRYTKEDNERFLKKHAHLKIKENLTFGQLSAKSTSSTLTPLHEVVIKKWFYKRMVLMGDSCHKQNPLTGQGGNGAIETAAEFMNALVELRDSRPGGLNGVSSEEIEAVSRKMQDTRYDRAKILVSAAHSRQALLACESPVKSRLLLEGVLPLLEPSITPEEVIQRFTPGSRLNKLLVPFRPHQIPFDAELPAKPLKSAAASIPKLFLVAFMLSVLYITTKAWRMPLDDLGDWGGVGPLNRNWLGNTGYNDLLRKITSAFAYQIFGAGPTSTLQVAYFLSQLVSPMLVWTIEGYRSGNYATPLSLPSLFLLAMQLHGIGKIAPAYAVLSALFAGERNSGRWIPVEVAKALVPALTLSYVVPTIMMLTPTVNTKSWQDWTALWQFSPIMFTTFTALFAWAIKQWKRLTSPGMKESPFDSYKDADVPILKSVYYYAFALQAAAHVSTLAYAYFHPAISFANLFWNLPSPFEHQWSLPTMASQVAVFFKYDLAIAFTSIAVHSLYTIWTLRKCGFIKTHQVVAPVLACILGQVLVGPGATMAGLWSWRESVIANLSTINQQPPSASKPEPNAVSNGKAPNGKLSPQWQPAQTYNL</sequence>
<reference evidence="1 2" key="1">
    <citation type="journal article" date="2022" name="New Phytol.">
        <title>Ecological generalism drives hyperdiversity of secondary metabolite gene clusters in xylarialean endophytes.</title>
        <authorList>
            <person name="Franco M.E.E."/>
            <person name="Wisecaver J.H."/>
            <person name="Arnold A.E."/>
            <person name="Ju Y.M."/>
            <person name="Slot J.C."/>
            <person name="Ahrendt S."/>
            <person name="Moore L.P."/>
            <person name="Eastman K.E."/>
            <person name="Scott K."/>
            <person name="Konkel Z."/>
            <person name="Mondo S.J."/>
            <person name="Kuo A."/>
            <person name="Hayes R.D."/>
            <person name="Haridas S."/>
            <person name="Andreopoulos B."/>
            <person name="Riley R."/>
            <person name="LaButti K."/>
            <person name="Pangilinan J."/>
            <person name="Lipzen A."/>
            <person name="Amirebrahimi M."/>
            <person name="Yan J."/>
            <person name="Adam C."/>
            <person name="Keymanesh K."/>
            <person name="Ng V."/>
            <person name="Louie K."/>
            <person name="Northen T."/>
            <person name="Drula E."/>
            <person name="Henrissat B."/>
            <person name="Hsieh H.M."/>
            <person name="Youens-Clark K."/>
            <person name="Lutzoni F."/>
            <person name="Miadlikowska J."/>
            <person name="Eastwood D.C."/>
            <person name="Hamelin R.C."/>
            <person name="Grigoriev I.V."/>
            <person name="U'Ren J.M."/>
        </authorList>
    </citation>
    <scope>NUCLEOTIDE SEQUENCE [LARGE SCALE GENOMIC DNA]</scope>
    <source>
        <strain evidence="1 2">CBS 119005</strain>
    </source>
</reference>